<dbReference type="Proteomes" id="UP000322234">
    <property type="component" value="Unassembled WGS sequence"/>
</dbReference>
<gene>
    <name evidence="1" type="ORF">E5288_WYG022704</name>
</gene>
<organism evidence="1 2">
    <name type="scientific">Bos mutus</name>
    <name type="common">wild yak</name>
    <dbReference type="NCBI Taxonomy" id="72004"/>
    <lineage>
        <taxon>Eukaryota</taxon>
        <taxon>Metazoa</taxon>
        <taxon>Chordata</taxon>
        <taxon>Craniata</taxon>
        <taxon>Vertebrata</taxon>
        <taxon>Euteleostomi</taxon>
        <taxon>Mammalia</taxon>
        <taxon>Eutheria</taxon>
        <taxon>Laurasiatheria</taxon>
        <taxon>Artiodactyla</taxon>
        <taxon>Ruminantia</taxon>
        <taxon>Pecora</taxon>
        <taxon>Bovidae</taxon>
        <taxon>Bovinae</taxon>
        <taxon>Bos</taxon>
    </lineage>
</organism>
<sequence length="306" mass="34181">MEGVIGRLCGFLAPEDAKQPGKLWRFLHRLLPPSLSDVDFWTLPASSPFHRGHAYVSKHGYYVPSMRMDGFNKADLEINFPGLIFWKLHSETQLFWSHGWGETLEGAEMQDLGPDMESQVSNRGLAAYGRGQPCLGWVLFSTSLGREDGDAHSDKNQDCSRAFGALLSLRMVTFYLDNSDPATSLKMAYGISMKTGLSKPFKEFISLLNYTVIKPIFSHDLDDIWKTILSGEPTFPIPDHSMALEVKMKIRLPSESPDSEKEVTASAFSQDCIIPGHEMYYRQLAACTGRNAHGEPTCPSVAKEPR</sequence>
<protein>
    <submittedName>
        <fullName evidence="1">Uncharacterized protein</fullName>
    </submittedName>
</protein>
<evidence type="ECO:0000313" key="1">
    <source>
        <dbReference type="EMBL" id="MXQ82750.1"/>
    </source>
</evidence>
<dbReference type="AlphaFoldDB" id="A0A6B0QZS0"/>
<keyword evidence="2" id="KW-1185">Reference proteome</keyword>
<accession>A0A6B0QZS0</accession>
<comment type="caution">
    <text evidence="1">The sequence shown here is derived from an EMBL/GenBank/DDBJ whole genome shotgun (WGS) entry which is preliminary data.</text>
</comment>
<reference evidence="1" key="1">
    <citation type="submission" date="2019-10" db="EMBL/GenBank/DDBJ databases">
        <title>The sequence and de novo assembly of the wild yak genome.</title>
        <authorList>
            <person name="Liu Y."/>
        </authorList>
    </citation>
    <scope>NUCLEOTIDE SEQUENCE [LARGE SCALE GENOMIC DNA]</scope>
    <source>
        <strain evidence="1">WY2019</strain>
    </source>
</reference>
<proteinExistence type="predicted"/>
<evidence type="ECO:0000313" key="2">
    <source>
        <dbReference type="Proteomes" id="UP000322234"/>
    </source>
</evidence>
<dbReference type="EMBL" id="VBQZ03000014">
    <property type="protein sequence ID" value="MXQ82750.1"/>
    <property type="molecule type" value="Genomic_DNA"/>
</dbReference>
<name>A0A6B0QZS0_9CETA</name>